<reference evidence="19" key="1">
    <citation type="submission" date="2023-05" db="EMBL/GenBank/DDBJ databases">
        <title>Genome and transcriptome analyses reveal genes involved in the formation of fine ridges on petal epidermal cells in Hibiscus trionum.</title>
        <authorList>
            <person name="Koshimizu S."/>
            <person name="Masuda S."/>
            <person name="Ishii T."/>
            <person name="Shirasu K."/>
            <person name="Hoshino A."/>
            <person name="Arita M."/>
        </authorList>
    </citation>
    <scope>NUCLEOTIDE SEQUENCE</scope>
    <source>
        <strain evidence="19">Hamamatsu line</strain>
    </source>
</reference>
<evidence type="ECO:0000256" key="10">
    <source>
        <dbReference type="ARBA" id="ARBA00022833"/>
    </source>
</evidence>
<evidence type="ECO:0000256" key="16">
    <source>
        <dbReference type="SAM" id="Phobius"/>
    </source>
</evidence>
<dbReference type="PANTHER" id="PTHR46913">
    <property type="entry name" value="RING-H2 FINGER PROTEIN ATL16"/>
    <property type="match status" value="1"/>
</dbReference>
<comment type="subcellular location">
    <subcellularLocation>
        <location evidence="2">Membrane</location>
        <topology evidence="2">Single-pass membrane protein</topology>
    </subcellularLocation>
</comment>
<feature type="chain" id="PRO_5040725240" description="RING-type E3 ubiquitin transferase" evidence="17">
    <location>
        <begin position="21"/>
        <end position="357"/>
    </location>
</feature>
<feature type="domain" description="RING-type" evidence="18">
    <location>
        <begin position="120"/>
        <end position="162"/>
    </location>
</feature>
<feature type="compositionally biased region" description="Low complexity" evidence="15">
    <location>
        <begin position="186"/>
        <end position="196"/>
    </location>
</feature>
<dbReference type="EMBL" id="BSYR01000006">
    <property type="protein sequence ID" value="GMI68698.1"/>
    <property type="molecule type" value="Genomic_DNA"/>
</dbReference>
<feature type="region of interest" description="Disordered" evidence="15">
    <location>
        <begin position="170"/>
        <end position="205"/>
    </location>
</feature>
<keyword evidence="9" id="KW-0833">Ubl conjugation pathway</keyword>
<comment type="catalytic activity">
    <reaction evidence="1">
        <text>S-ubiquitinyl-[E2 ubiquitin-conjugating enzyme]-L-cysteine + [acceptor protein]-L-lysine = [E2 ubiquitin-conjugating enzyme]-L-cysteine + N(6)-ubiquitinyl-[acceptor protein]-L-lysine.</text>
        <dbReference type="EC" id="2.3.2.27"/>
    </reaction>
</comment>
<keyword evidence="6 16" id="KW-0812">Transmembrane</keyword>
<evidence type="ECO:0000256" key="2">
    <source>
        <dbReference type="ARBA" id="ARBA00004167"/>
    </source>
</evidence>
<dbReference type="InterPro" id="IPR013083">
    <property type="entry name" value="Znf_RING/FYVE/PHD"/>
</dbReference>
<keyword evidence="7" id="KW-0479">Metal-binding</keyword>
<evidence type="ECO:0000313" key="19">
    <source>
        <dbReference type="EMBL" id="GMI68698.1"/>
    </source>
</evidence>
<feature type="region of interest" description="Disordered" evidence="15">
    <location>
        <begin position="295"/>
        <end position="328"/>
    </location>
</feature>
<dbReference type="Proteomes" id="UP001165190">
    <property type="component" value="Unassembled WGS sequence"/>
</dbReference>
<dbReference type="InterPro" id="IPR044600">
    <property type="entry name" value="ATL1/ATL16-like"/>
</dbReference>
<feature type="transmembrane region" description="Helical" evidence="16">
    <location>
        <begin position="44"/>
        <end position="64"/>
    </location>
</feature>
<evidence type="ECO:0000256" key="5">
    <source>
        <dbReference type="ARBA" id="ARBA00022679"/>
    </source>
</evidence>
<dbReference type="GO" id="GO:0008270">
    <property type="term" value="F:zinc ion binding"/>
    <property type="evidence" value="ECO:0007669"/>
    <property type="project" value="UniProtKB-KW"/>
</dbReference>
<dbReference type="GO" id="GO:0016567">
    <property type="term" value="P:protein ubiquitination"/>
    <property type="evidence" value="ECO:0007669"/>
    <property type="project" value="InterPro"/>
</dbReference>
<evidence type="ECO:0000256" key="6">
    <source>
        <dbReference type="ARBA" id="ARBA00022692"/>
    </source>
</evidence>
<accession>A0A9W7H0W0</accession>
<comment type="similarity">
    <text evidence="13">Belongs to the RING-type zinc finger family. ATL subfamily.</text>
</comment>
<evidence type="ECO:0000256" key="17">
    <source>
        <dbReference type="SAM" id="SignalP"/>
    </source>
</evidence>
<organism evidence="19 20">
    <name type="scientific">Hibiscus trionum</name>
    <name type="common">Flower of an hour</name>
    <dbReference type="NCBI Taxonomy" id="183268"/>
    <lineage>
        <taxon>Eukaryota</taxon>
        <taxon>Viridiplantae</taxon>
        <taxon>Streptophyta</taxon>
        <taxon>Embryophyta</taxon>
        <taxon>Tracheophyta</taxon>
        <taxon>Spermatophyta</taxon>
        <taxon>Magnoliopsida</taxon>
        <taxon>eudicotyledons</taxon>
        <taxon>Gunneridae</taxon>
        <taxon>Pentapetalae</taxon>
        <taxon>rosids</taxon>
        <taxon>malvids</taxon>
        <taxon>Malvales</taxon>
        <taxon>Malvaceae</taxon>
        <taxon>Malvoideae</taxon>
        <taxon>Hibiscus</taxon>
    </lineage>
</organism>
<evidence type="ECO:0000256" key="1">
    <source>
        <dbReference type="ARBA" id="ARBA00000900"/>
    </source>
</evidence>
<dbReference type="InterPro" id="IPR001841">
    <property type="entry name" value="Znf_RING"/>
</dbReference>
<dbReference type="GO" id="GO:0061630">
    <property type="term" value="F:ubiquitin protein ligase activity"/>
    <property type="evidence" value="ECO:0007669"/>
    <property type="project" value="UniProtKB-EC"/>
</dbReference>
<gene>
    <name evidence="19" type="ORF">HRI_000539100</name>
</gene>
<evidence type="ECO:0000259" key="18">
    <source>
        <dbReference type="PROSITE" id="PS50089"/>
    </source>
</evidence>
<dbReference type="SMART" id="SM00184">
    <property type="entry name" value="RING"/>
    <property type="match status" value="1"/>
</dbReference>
<keyword evidence="5" id="KW-0808">Transferase</keyword>
<evidence type="ECO:0000256" key="8">
    <source>
        <dbReference type="ARBA" id="ARBA00022771"/>
    </source>
</evidence>
<proteinExistence type="inferred from homology"/>
<feature type="signal peptide" evidence="17">
    <location>
        <begin position="1"/>
        <end position="20"/>
    </location>
</feature>
<dbReference type="PANTHER" id="PTHR46913:SF1">
    <property type="entry name" value="RING-H2 FINGER PROTEIN ATL16"/>
    <property type="match status" value="1"/>
</dbReference>
<evidence type="ECO:0000256" key="12">
    <source>
        <dbReference type="ARBA" id="ARBA00023136"/>
    </source>
</evidence>
<dbReference type="GO" id="GO:0016020">
    <property type="term" value="C:membrane"/>
    <property type="evidence" value="ECO:0007669"/>
    <property type="project" value="UniProtKB-SubCell"/>
</dbReference>
<keyword evidence="10" id="KW-0862">Zinc</keyword>
<dbReference type="Gene3D" id="3.30.40.10">
    <property type="entry name" value="Zinc/RING finger domain, C3HC4 (zinc finger)"/>
    <property type="match status" value="1"/>
</dbReference>
<keyword evidence="12 16" id="KW-0472">Membrane</keyword>
<dbReference type="AlphaFoldDB" id="A0A9W7H0W0"/>
<comment type="pathway">
    <text evidence="3">Protein modification; protein ubiquitination.</text>
</comment>
<keyword evidence="20" id="KW-1185">Reference proteome</keyword>
<evidence type="ECO:0000313" key="20">
    <source>
        <dbReference type="Proteomes" id="UP001165190"/>
    </source>
</evidence>
<sequence>MFNLCRWILFFILTAVVGTAQPTPTAPPRDDSYALYTRFDPSLVIVVMVLVGAFFLVGFLSVYIRHCSEAHAMATAAAAAASSSQMFRPKGLDPAVIESFPIFVYSYVRHLKLGKAALECAVCLSEFDDDETLRLIPKCCHVFHPDCIDAWLAYHVTCPVCRATLTPDSGANAEPAESYSNVTELNSNNNNSSQSSPATTPGTEEQNELIIQINETKPKITGKFPRSNSTGHSLIQPGESTERFTLRLPEEIRKQIAKSGRLKRTRSYDAVVGMEGSSKKGGEGSSRGKSITDRWVFSMTPPFVSKTGPIKSPKGGGDGGDGSSSWKGLTSVKEKLSCLNLKVEQVDKEGSSSWPPV</sequence>
<evidence type="ECO:0000256" key="3">
    <source>
        <dbReference type="ARBA" id="ARBA00004906"/>
    </source>
</evidence>
<dbReference type="EC" id="2.3.2.27" evidence="4"/>
<evidence type="ECO:0000256" key="11">
    <source>
        <dbReference type="ARBA" id="ARBA00022989"/>
    </source>
</evidence>
<keyword evidence="8 14" id="KW-0863">Zinc-finger</keyword>
<dbReference type="PROSITE" id="PS50089">
    <property type="entry name" value="ZF_RING_2"/>
    <property type="match status" value="1"/>
</dbReference>
<dbReference type="FunFam" id="3.30.40.10:FF:000187">
    <property type="entry name" value="E3 ubiquitin-protein ligase ATL6"/>
    <property type="match status" value="1"/>
</dbReference>
<dbReference type="OrthoDB" id="8062037at2759"/>
<dbReference type="CDD" id="cd16461">
    <property type="entry name" value="RING-H2_EL5-like"/>
    <property type="match status" value="1"/>
</dbReference>
<name>A0A9W7H0W0_HIBTR</name>
<keyword evidence="11 16" id="KW-1133">Transmembrane helix</keyword>
<evidence type="ECO:0000256" key="15">
    <source>
        <dbReference type="SAM" id="MobiDB-lite"/>
    </source>
</evidence>
<keyword evidence="17" id="KW-0732">Signal</keyword>
<protein>
    <recommendedName>
        <fullName evidence="4">RING-type E3 ubiquitin transferase</fullName>
        <ecNumber evidence="4">2.3.2.27</ecNumber>
    </recommendedName>
</protein>
<evidence type="ECO:0000256" key="4">
    <source>
        <dbReference type="ARBA" id="ARBA00012483"/>
    </source>
</evidence>
<evidence type="ECO:0000256" key="13">
    <source>
        <dbReference type="ARBA" id="ARBA00024209"/>
    </source>
</evidence>
<evidence type="ECO:0000256" key="7">
    <source>
        <dbReference type="ARBA" id="ARBA00022723"/>
    </source>
</evidence>
<dbReference type="Pfam" id="PF13639">
    <property type="entry name" value="zf-RING_2"/>
    <property type="match status" value="1"/>
</dbReference>
<comment type="caution">
    <text evidence="19">The sequence shown here is derived from an EMBL/GenBank/DDBJ whole genome shotgun (WGS) entry which is preliminary data.</text>
</comment>
<evidence type="ECO:0000256" key="14">
    <source>
        <dbReference type="PROSITE-ProRule" id="PRU00175"/>
    </source>
</evidence>
<evidence type="ECO:0000256" key="9">
    <source>
        <dbReference type="ARBA" id="ARBA00022786"/>
    </source>
</evidence>
<dbReference type="SUPFAM" id="SSF57850">
    <property type="entry name" value="RING/U-box"/>
    <property type="match status" value="1"/>
</dbReference>